<dbReference type="AlphaFoldDB" id="A0AAD4AI36"/>
<evidence type="ECO:0000256" key="3">
    <source>
        <dbReference type="ARBA" id="ARBA00023125"/>
    </source>
</evidence>
<reference evidence="6" key="2">
    <citation type="submission" date="2015-03" db="EMBL/GenBank/DDBJ databases">
        <title>Genome sequence of Pseudoalteromonas citrea.</title>
        <authorList>
            <person name="Xie B.-B."/>
            <person name="Rong J.-C."/>
            <person name="Qin Q.-L."/>
            <person name="Zhang Y.-Z."/>
        </authorList>
    </citation>
    <scope>NUCLEOTIDE SEQUENCE</scope>
    <source>
        <strain evidence="6">DSM 8771</strain>
    </source>
</reference>
<dbReference type="Proteomes" id="UP000016487">
    <property type="component" value="Unassembled WGS sequence"/>
</dbReference>
<dbReference type="InterPro" id="IPR053876">
    <property type="entry name" value="Phage_int_M"/>
</dbReference>
<evidence type="ECO:0000259" key="5">
    <source>
        <dbReference type="PROSITE" id="PS51898"/>
    </source>
</evidence>
<dbReference type="PANTHER" id="PTHR30629">
    <property type="entry name" value="PROPHAGE INTEGRASE"/>
    <property type="match status" value="1"/>
</dbReference>
<dbReference type="Pfam" id="PF22022">
    <property type="entry name" value="Phage_int_M"/>
    <property type="match status" value="1"/>
</dbReference>
<evidence type="ECO:0000256" key="4">
    <source>
        <dbReference type="ARBA" id="ARBA00023172"/>
    </source>
</evidence>
<reference evidence="6" key="1">
    <citation type="journal article" date="2012" name="J. Bacteriol.">
        <title>Genome sequences of type strains of seven species of the marine bacterium Pseudoalteromonas.</title>
        <authorList>
            <person name="Xie B.B."/>
            <person name="Shu Y.L."/>
            <person name="Qin Q.L."/>
            <person name="Rong J.C."/>
            <person name="Zhang X.Y."/>
            <person name="Chen X.L."/>
            <person name="Shi M."/>
            <person name="He H.L."/>
            <person name="Zhou B.C."/>
            <person name="Zhang Y.Z."/>
        </authorList>
    </citation>
    <scope>NUCLEOTIDE SEQUENCE</scope>
    <source>
        <strain evidence="6">DSM 8771</strain>
    </source>
</reference>
<dbReference type="GO" id="GO:0003677">
    <property type="term" value="F:DNA binding"/>
    <property type="evidence" value="ECO:0007669"/>
    <property type="project" value="UniProtKB-KW"/>
</dbReference>
<dbReference type="InterPro" id="IPR010998">
    <property type="entry name" value="Integrase_recombinase_N"/>
</dbReference>
<organism evidence="6 7">
    <name type="scientific">Pseudoalteromonas citrea</name>
    <dbReference type="NCBI Taxonomy" id="43655"/>
    <lineage>
        <taxon>Bacteria</taxon>
        <taxon>Pseudomonadati</taxon>
        <taxon>Pseudomonadota</taxon>
        <taxon>Gammaproteobacteria</taxon>
        <taxon>Alteromonadales</taxon>
        <taxon>Pseudoalteromonadaceae</taxon>
        <taxon>Pseudoalteromonas</taxon>
    </lineage>
</organism>
<keyword evidence="2" id="KW-0229">DNA integration</keyword>
<dbReference type="GO" id="GO:0015074">
    <property type="term" value="P:DNA integration"/>
    <property type="evidence" value="ECO:0007669"/>
    <property type="project" value="UniProtKB-KW"/>
</dbReference>
<evidence type="ECO:0000313" key="6">
    <source>
        <dbReference type="EMBL" id="KAF7770118.1"/>
    </source>
</evidence>
<dbReference type="InterPro" id="IPR025166">
    <property type="entry name" value="Integrase_DNA_bind_dom"/>
</dbReference>
<dbReference type="Gene3D" id="1.10.150.130">
    <property type="match status" value="1"/>
</dbReference>
<dbReference type="InterPro" id="IPR011010">
    <property type="entry name" value="DNA_brk_join_enz"/>
</dbReference>
<dbReference type="InterPro" id="IPR050808">
    <property type="entry name" value="Phage_Integrase"/>
</dbReference>
<gene>
    <name evidence="6" type="ORF">PCIT_a3082</name>
</gene>
<dbReference type="Gene3D" id="3.30.160.390">
    <property type="entry name" value="Integrase, DNA-binding domain"/>
    <property type="match status" value="1"/>
</dbReference>
<sequence length="420" mass="47956">MSIVKMLLTDSLLSSVPEPIKRINDTKLSGFHARVGKMQSDKRRKIALYLNYRFGGVKGKQRNYLLGYYGECDLKDVRKAVESLKGRIASGEDVYATKQHALKQQFIDDNSPTIAVLTNEFIERDIKVNRKGIDPVIRMFEKDILPFIGNYKLKEITRREIFEKVLDPITDRGAKTQANKTLSILKQMFNFGVERDLIQGNPISTVKKKSVGGLEKSRTRALEFEEVVQVFERLPKLGISQQIIYALKCITLTGCRPIEVTGAQWQEFDFEKMIWTIPAERVKQNKNGERIHKVPITQNMVILLDELRAAFGYLNSKYVFPSTTTNKSGPGEQPIDRHSLSRSISRKLEQLGVPKFVPHDLRRTVSTRLGGDDIGTDPIVIEKILNHQLQGVQGVYNMQEYMGKRRKALEKWGNRIANMS</sequence>
<dbReference type="InterPro" id="IPR013762">
    <property type="entry name" value="Integrase-like_cat_sf"/>
</dbReference>
<dbReference type="GO" id="GO:0006310">
    <property type="term" value="P:DNA recombination"/>
    <property type="evidence" value="ECO:0007669"/>
    <property type="project" value="UniProtKB-KW"/>
</dbReference>
<comment type="similarity">
    <text evidence="1">Belongs to the 'phage' integrase family.</text>
</comment>
<accession>A0AAD4AI36</accession>
<evidence type="ECO:0000313" key="7">
    <source>
        <dbReference type="Proteomes" id="UP000016487"/>
    </source>
</evidence>
<feature type="domain" description="Tyr recombinase" evidence="5">
    <location>
        <begin position="217"/>
        <end position="410"/>
    </location>
</feature>
<name>A0AAD4AI36_9GAMM</name>
<protein>
    <recommendedName>
        <fullName evidence="5">Tyr recombinase domain-containing protein</fullName>
    </recommendedName>
</protein>
<dbReference type="Pfam" id="PF13356">
    <property type="entry name" value="Arm-DNA-bind_3"/>
    <property type="match status" value="1"/>
</dbReference>
<dbReference type="Gene3D" id="1.10.443.10">
    <property type="entry name" value="Intergrase catalytic core"/>
    <property type="match status" value="1"/>
</dbReference>
<evidence type="ECO:0000256" key="2">
    <source>
        <dbReference type="ARBA" id="ARBA00022908"/>
    </source>
</evidence>
<dbReference type="EMBL" id="AHBZ03000021">
    <property type="protein sequence ID" value="KAF7770118.1"/>
    <property type="molecule type" value="Genomic_DNA"/>
</dbReference>
<dbReference type="Pfam" id="PF00589">
    <property type="entry name" value="Phage_integrase"/>
    <property type="match status" value="1"/>
</dbReference>
<dbReference type="PANTHER" id="PTHR30629:SF2">
    <property type="entry name" value="PROPHAGE INTEGRASE INTS-RELATED"/>
    <property type="match status" value="1"/>
</dbReference>
<keyword evidence="4" id="KW-0233">DNA recombination</keyword>
<dbReference type="PROSITE" id="PS51898">
    <property type="entry name" value="TYR_RECOMBINASE"/>
    <property type="match status" value="1"/>
</dbReference>
<comment type="caution">
    <text evidence="6">The sequence shown here is derived from an EMBL/GenBank/DDBJ whole genome shotgun (WGS) entry which is preliminary data.</text>
</comment>
<dbReference type="InterPro" id="IPR002104">
    <property type="entry name" value="Integrase_catalytic"/>
</dbReference>
<dbReference type="SUPFAM" id="SSF56349">
    <property type="entry name" value="DNA breaking-rejoining enzymes"/>
    <property type="match status" value="1"/>
</dbReference>
<dbReference type="InterPro" id="IPR038488">
    <property type="entry name" value="Integrase_DNA-bd_sf"/>
</dbReference>
<keyword evidence="3" id="KW-0238">DNA-binding</keyword>
<evidence type="ECO:0000256" key="1">
    <source>
        <dbReference type="ARBA" id="ARBA00008857"/>
    </source>
</evidence>
<dbReference type="CDD" id="cd00801">
    <property type="entry name" value="INT_P4_C"/>
    <property type="match status" value="1"/>
</dbReference>
<proteinExistence type="inferred from homology"/>